<dbReference type="Proteomes" id="UP001359485">
    <property type="component" value="Unassembled WGS sequence"/>
</dbReference>
<proteinExistence type="inferred from homology"/>
<dbReference type="PROSITE" id="PS50166">
    <property type="entry name" value="IMPORTIN_B_NT"/>
    <property type="match status" value="1"/>
</dbReference>
<keyword evidence="7" id="KW-1185">Reference proteome</keyword>
<dbReference type="InterPro" id="IPR058669">
    <property type="entry name" value="TPR_IPO7/11-like"/>
</dbReference>
<comment type="similarity">
    <text evidence="2">Belongs to the importin beta family.</text>
</comment>
<dbReference type="Pfam" id="PF25758">
    <property type="entry name" value="TPR_IPO11"/>
    <property type="match status" value="1"/>
</dbReference>
<dbReference type="InterPro" id="IPR011989">
    <property type="entry name" value="ARM-like"/>
</dbReference>
<comment type="subcellular location">
    <subcellularLocation>
        <location evidence="1">Nucleus</location>
    </subcellularLocation>
</comment>
<evidence type="ECO:0000313" key="6">
    <source>
        <dbReference type="EMBL" id="KAK6631242.1"/>
    </source>
</evidence>
<dbReference type="Gene3D" id="1.25.10.10">
    <property type="entry name" value="Leucine-rich Repeat Variant"/>
    <property type="match status" value="1"/>
</dbReference>
<keyword evidence="3" id="KW-0813">Transport</keyword>
<accession>A0ABR1AYH0</accession>
<evidence type="ECO:0000259" key="5">
    <source>
        <dbReference type="PROSITE" id="PS50166"/>
    </source>
</evidence>
<keyword evidence="4" id="KW-0539">Nucleus</keyword>
<dbReference type="SMART" id="SM00913">
    <property type="entry name" value="IBN_N"/>
    <property type="match status" value="1"/>
</dbReference>
<gene>
    <name evidence="6" type="ORF">RUM44_005768</name>
</gene>
<organism evidence="6 7">
    <name type="scientific">Polyplax serrata</name>
    <name type="common">Common mouse louse</name>
    <dbReference type="NCBI Taxonomy" id="468196"/>
    <lineage>
        <taxon>Eukaryota</taxon>
        <taxon>Metazoa</taxon>
        <taxon>Ecdysozoa</taxon>
        <taxon>Arthropoda</taxon>
        <taxon>Hexapoda</taxon>
        <taxon>Insecta</taxon>
        <taxon>Pterygota</taxon>
        <taxon>Neoptera</taxon>
        <taxon>Paraneoptera</taxon>
        <taxon>Psocodea</taxon>
        <taxon>Troctomorpha</taxon>
        <taxon>Phthiraptera</taxon>
        <taxon>Anoplura</taxon>
        <taxon>Polyplacidae</taxon>
        <taxon>Polyplax</taxon>
    </lineage>
</organism>
<evidence type="ECO:0000256" key="2">
    <source>
        <dbReference type="ARBA" id="ARBA00007991"/>
    </source>
</evidence>
<evidence type="ECO:0000256" key="1">
    <source>
        <dbReference type="ARBA" id="ARBA00004123"/>
    </source>
</evidence>
<evidence type="ECO:0000313" key="7">
    <source>
        <dbReference type="Proteomes" id="UP001359485"/>
    </source>
</evidence>
<dbReference type="PANTHER" id="PTHR10997:SF7">
    <property type="entry name" value="IMPORTIN-11"/>
    <property type="match status" value="1"/>
</dbReference>
<dbReference type="InterPro" id="IPR016024">
    <property type="entry name" value="ARM-type_fold"/>
</dbReference>
<dbReference type="PANTHER" id="PTHR10997">
    <property type="entry name" value="IMPORTIN-7, 8, 11"/>
    <property type="match status" value="1"/>
</dbReference>
<comment type="caution">
    <text evidence="6">The sequence shown here is derived from an EMBL/GenBank/DDBJ whole genome shotgun (WGS) entry which is preliminary data.</text>
</comment>
<name>A0ABR1AYH0_POLSC</name>
<dbReference type="SUPFAM" id="SSF48371">
    <property type="entry name" value="ARM repeat"/>
    <property type="match status" value="1"/>
</dbReference>
<evidence type="ECO:0000256" key="3">
    <source>
        <dbReference type="ARBA" id="ARBA00022448"/>
    </source>
</evidence>
<dbReference type="InterPro" id="IPR001494">
    <property type="entry name" value="Importin-beta_N"/>
</dbReference>
<reference evidence="6 7" key="1">
    <citation type="submission" date="2023-09" db="EMBL/GenBank/DDBJ databases">
        <title>Genomes of two closely related lineages of the louse Polyplax serrata with different host specificities.</title>
        <authorList>
            <person name="Martinu J."/>
            <person name="Tarabai H."/>
            <person name="Stefka J."/>
            <person name="Hypsa V."/>
        </authorList>
    </citation>
    <scope>NUCLEOTIDE SEQUENCE [LARGE SCALE GENOMIC DNA]</scope>
    <source>
        <strain evidence="6">98ZLc_SE</strain>
    </source>
</reference>
<dbReference type="Pfam" id="PF03810">
    <property type="entry name" value="IBN_N"/>
    <property type="match status" value="1"/>
</dbReference>
<feature type="domain" description="Importin N-terminal" evidence="5">
    <location>
        <begin position="28"/>
        <end position="100"/>
    </location>
</feature>
<sequence>MEFTRIESELLDTMVLATSSDATLVKSAEVKLLQWEKQPGYYSTLLKIVCNHSIDATVRWFAACQFKNGVDKYWRKTADNAVHEMEKVSLRSGVMSTFGEPVNVVASQLSILIARIARYDCPREWPELIPNLLEIINHDNLLVQYRGLSTLNQVIKALASKRLPGDKRLFQSIAADIFPFLLNCSNVLFQNFLMQVQNNDVLCHETLAKVLLSVKILRNLTVHGFKTPSDSQDVMFFVNSLYGRIKDLFVFRKYGGKHEELTTLSEKVISHMTTVLLVLLENHPYSFVSFIQPSLTFIFNIIFLEPSDVLFERFHIQCLNLMKAIVLCREYKRIKFVEIICTEGTNENDVSQEAGRIKNEFFTPEILEKICINLVTKYFLLKKENLQEWDSEPETFAVEDVGESWKFLIHPCAHSLFVALLHEYRDIVTPLVLKLLQENEQMVDPHDLNGILRKDAVYCAIGLCTFDLYDEIDFDQWFATSLKHELSIKEPNYRIIRRRVAWLIGKWADVKPGNDLKLAICDAVVPLLHSNEDMVVRMTAAIAMKSIVDSLEFNTEQFSNFLGPTFSMLFTLLQEVEECSSKMQVLSVLSFMVERVGEDIKPYSQSLIQYLPLLWEESAAHNLLRCHIVSTLVQFVRVGDLITSCKALVSENLTSFLYPVIECCTDMSNDAYVYLLEDGLQLWFTVIEYSAALTPELFSLYRNMTKILDNTLEYLGQCCNIIQAYILLDPDKFLTECGNSLMTLCSNLLTDVNGKDIVKIMQVIETAIKANPQIAVNISLPMLVYTIQSICEEESWTMVMSMYFTVICRVLLYSKDVFSQVLEKAASLKSRMAESLLEQILIVWNKVMPLVTQLEKRKLFALALSSLLTVQSSVVLSQFSAIVRNIVEALNDVMGMDNLSAELNSLMLAEDGYTVEDEDADEGSKIERRKKELNEYDPVYKIELKAYLQSQLDGLKDQIGQNNFESLLQTLDDEILEQCRMYISL</sequence>
<dbReference type="EMBL" id="JAWJWF010000006">
    <property type="protein sequence ID" value="KAK6631242.1"/>
    <property type="molecule type" value="Genomic_DNA"/>
</dbReference>
<protein>
    <recommendedName>
        <fullName evidence="5">Importin N-terminal domain-containing protein</fullName>
    </recommendedName>
</protein>
<evidence type="ECO:0000256" key="4">
    <source>
        <dbReference type="ARBA" id="ARBA00023242"/>
    </source>
</evidence>